<dbReference type="Proteomes" id="UP000017048">
    <property type="component" value="Unassembled WGS sequence"/>
</dbReference>
<dbReference type="STRING" id="1824.SAMN05444423_103717"/>
<reference evidence="1 2" key="1">
    <citation type="journal article" date="2014" name="BMC Genomics">
        <title>Genome based analysis of type-I polyketide synthase and nonribosomal peptide synthetase gene clusters in seven strains of five representative Nocardia species.</title>
        <authorList>
            <person name="Komaki H."/>
            <person name="Ichikawa N."/>
            <person name="Hosoyama A."/>
            <person name="Takahashi-Nakaguchi A."/>
            <person name="Matsuzawa T."/>
            <person name="Suzuki K."/>
            <person name="Fujita N."/>
            <person name="Gonoi T."/>
        </authorList>
    </citation>
    <scope>NUCLEOTIDE SEQUENCE [LARGE SCALE GENOMIC DNA]</scope>
    <source>
        <strain evidence="1 2">NBRC 15531</strain>
    </source>
</reference>
<gene>
    <name evidence="1" type="ORF">NCAST_25_00040</name>
</gene>
<name>U5EHE4_NOCAS</name>
<organism evidence="1 2">
    <name type="scientific">Nocardia asteroides NBRC 15531</name>
    <dbReference type="NCBI Taxonomy" id="1110697"/>
    <lineage>
        <taxon>Bacteria</taxon>
        <taxon>Bacillati</taxon>
        <taxon>Actinomycetota</taxon>
        <taxon>Actinomycetes</taxon>
        <taxon>Mycobacteriales</taxon>
        <taxon>Nocardiaceae</taxon>
        <taxon>Nocardia</taxon>
    </lineage>
</organism>
<proteinExistence type="predicted"/>
<evidence type="ECO:0000313" key="2">
    <source>
        <dbReference type="Proteomes" id="UP000017048"/>
    </source>
</evidence>
<sequence length="133" mass="15174">MSDHIQLQPPDYHRCLDTVFASPTACRALLQRLADMTEHDIHSRWSPWQGQEPPPHGPQVADRIPAEVRLAMVQAELDSSREIVNFQHRELAAVMDVPPMQLSYVELIVGVRGILADQRRRIVELEAEPPLDR</sequence>
<keyword evidence="2" id="KW-1185">Reference proteome</keyword>
<dbReference type="eggNOG" id="ENOG5031ENX">
    <property type="taxonomic scope" value="Bacteria"/>
</dbReference>
<evidence type="ECO:0000313" key="1">
    <source>
        <dbReference type="EMBL" id="GAD84584.1"/>
    </source>
</evidence>
<accession>U5EHE4</accession>
<comment type="caution">
    <text evidence="1">The sequence shown here is derived from an EMBL/GenBank/DDBJ whole genome shotgun (WGS) entry which is preliminary data.</text>
</comment>
<dbReference type="AlphaFoldDB" id="U5EHE4"/>
<protein>
    <submittedName>
        <fullName evidence="1">Uncharacterized protein</fullName>
    </submittedName>
</protein>
<dbReference type="EMBL" id="BAFO02000025">
    <property type="protein sequence ID" value="GAD84584.1"/>
    <property type="molecule type" value="Genomic_DNA"/>
</dbReference>